<dbReference type="AlphaFoldDB" id="A0A093VWP4"/>
<dbReference type="SUPFAM" id="SSF51735">
    <property type="entry name" value="NAD(P)-binding Rossmann-fold domains"/>
    <property type="match status" value="1"/>
</dbReference>
<name>A0A093VWP4_TALMA</name>
<evidence type="ECO:0000259" key="3">
    <source>
        <dbReference type="Pfam" id="PF05368"/>
    </source>
</evidence>
<reference key="1">
    <citation type="journal article" date="2014" name="PLoS Genet.">
        <title>Signature Gene Expression Reveals Novel Clues to the Molecular Mechanisms of Dimorphic Transition in Penicillium marneffei.</title>
        <authorList>
            <person name="Yang E."/>
            <person name="Wang G."/>
            <person name="Cai J."/>
            <person name="Woo P.C."/>
            <person name="Lau S.K."/>
            <person name="Yuen K.-Y."/>
            <person name="Chow W.-N."/>
            <person name="Lin X."/>
        </authorList>
    </citation>
    <scope>NUCLEOTIDE SEQUENCE [LARGE SCALE GENOMIC DNA]</scope>
    <source>
        <strain>PM1</strain>
    </source>
</reference>
<dbReference type="PANTHER" id="PTHR47706">
    <property type="entry name" value="NMRA-LIKE FAMILY PROTEIN"/>
    <property type="match status" value="1"/>
</dbReference>
<accession>A0A093VWP4</accession>
<proteinExistence type="predicted"/>
<feature type="domain" description="NmrA-like" evidence="3">
    <location>
        <begin position="17"/>
        <end position="271"/>
    </location>
</feature>
<evidence type="ECO:0000256" key="2">
    <source>
        <dbReference type="ARBA" id="ARBA00023002"/>
    </source>
</evidence>
<dbReference type="InterPro" id="IPR051609">
    <property type="entry name" value="NmrA/Isoflavone_reductase-like"/>
</dbReference>
<dbReference type="EMBL" id="JPOX01000006">
    <property type="protein sequence ID" value="KFX51041.1"/>
    <property type="molecule type" value="Genomic_DNA"/>
</dbReference>
<comment type="caution">
    <text evidence="4">The sequence shown here is derived from an EMBL/GenBank/DDBJ whole genome shotgun (WGS) entry which is preliminary data.</text>
</comment>
<reference evidence="4" key="2">
    <citation type="journal article" date="2014" name="PLoS Genet.">
        <title>Signature gene expression reveals novel clues to the molecular mechanisms of dimorphic transition in Penicillium marneffei.</title>
        <authorList>
            <person name="Yang E."/>
            <person name="Wang G."/>
            <person name="Cai J."/>
            <person name="Woo P.C."/>
            <person name="Lau S.K."/>
            <person name="Yuen K.-Y."/>
            <person name="Chow W.-N."/>
            <person name="Lin X."/>
        </authorList>
    </citation>
    <scope>NUCLEOTIDE SEQUENCE</scope>
    <source>
        <strain evidence="4">PM1</strain>
    </source>
</reference>
<dbReference type="GO" id="GO:0016491">
    <property type="term" value="F:oxidoreductase activity"/>
    <property type="evidence" value="ECO:0007669"/>
    <property type="project" value="UniProtKB-KW"/>
</dbReference>
<dbReference type="PANTHER" id="PTHR47706:SF11">
    <property type="entry name" value="ISOFLAVONE REDUCTASE FAMILY PROTEIN (AFU_ORTHOLOGUE AFUA_1G12510)"/>
    <property type="match status" value="1"/>
</dbReference>
<organism evidence="4">
    <name type="scientific">Talaromyces marneffei PM1</name>
    <dbReference type="NCBI Taxonomy" id="1077442"/>
    <lineage>
        <taxon>Eukaryota</taxon>
        <taxon>Fungi</taxon>
        <taxon>Dikarya</taxon>
        <taxon>Ascomycota</taxon>
        <taxon>Pezizomycotina</taxon>
        <taxon>Eurotiomycetes</taxon>
        <taxon>Eurotiomycetidae</taxon>
        <taxon>Eurotiales</taxon>
        <taxon>Trichocomaceae</taxon>
        <taxon>Talaromyces</taxon>
        <taxon>Talaromyces sect. Talaromyces</taxon>
    </lineage>
</organism>
<sequence>MSSIETRKKMADFKPRNILIIGATGNIGRFITQSIVAARSEFDRVAILTSAPGAGSEKEKFINEELRPKNVEIIVGDISNEQDVLNAYKGIDTVIFALGRGAIIPQIPLIKLAASPGSSVKWIFPSEYGTDIKYGPSSAGEPTHQGKLKVREYIEEDDEIKNSGLKYTYVVTGPYPEMFLKGDSGYTSGWDVKSKKAYLLEKDNKISFTTMKDTGDLVLAALRHAGPATFNKALKVNSYTTTPAEIQAEFERQVGSGWTIQEVSNDALREFEKMAWKDGRPDAALFTLRRIWAEGGTLYEKRDNGVIGEPEVESLKDTVAWYIKAST</sequence>
<gene>
    <name evidence="4" type="ORF">GQ26_0062930</name>
</gene>
<evidence type="ECO:0000313" key="4">
    <source>
        <dbReference type="EMBL" id="KFX51041.1"/>
    </source>
</evidence>
<evidence type="ECO:0000256" key="1">
    <source>
        <dbReference type="ARBA" id="ARBA00022857"/>
    </source>
</evidence>
<dbReference type="Gene3D" id="3.40.50.720">
    <property type="entry name" value="NAD(P)-binding Rossmann-like Domain"/>
    <property type="match status" value="1"/>
</dbReference>
<dbReference type="InterPro" id="IPR036291">
    <property type="entry name" value="NAD(P)-bd_dom_sf"/>
</dbReference>
<dbReference type="Gene3D" id="3.90.25.10">
    <property type="entry name" value="UDP-galactose 4-epimerase, domain 1"/>
    <property type="match status" value="1"/>
</dbReference>
<protein>
    <submittedName>
        <fullName evidence="4">Isoflavone reductase</fullName>
    </submittedName>
</protein>
<dbReference type="InterPro" id="IPR008030">
    <property type="entry name" value="NmrA-like"/>
</dbReference>
<dbReference type="eggNOG" id="ENOG502SAPA">
    <property type="taxonomic scope" value="Eukaryota"/>
</dbReference>
<dbReference type="HOGENOM" id="CLU_044876_2_0_1"/>
<keyword evidence="1" id="KW-0521">NADP</keyword>
<keyword evidence="2" id="KW-0560">Oxidoreductase</keyword>
<dbReference type="Pfam" id="PF05368">
    <property type="entry name" value="NmrA"/>
    <property type="match status" value="1"/>
</dbReference>